<dbReference type="PANTHER" id="PTHR10404:SF71">
    <property type="entry name" value="CARBOXYPEPTIDASE TRE2, PUTATIVE (AFU_ORTHOLOGUE AFUA_3G10650)-RELATED"/>
    <property type="match status" value="1"/>
</dbReference>
<evidence type="ECO:0000259" key="6">
    <source>
        <dbReference type="Pfam" id="PF04389"/>
    </source>
</evidence>
<evidence type="ECO:0000256" key="1">
    <source>
        <dbReference type="ARBA" id="ARBA00005634"/>
    </source>
</evidence>
<feature type="domain" description="PA" evidence="4">
    <location>
        <begin position="325"/>
        <end position="391"/>
    </location>
</feature>
<dbReference type="EMBL" id="JAVFHQ010000044">
    <property type="protein sequence ID" value="KAK4542136.1"/>
    <property type="molecule type" value="Genomic_DNA"/>
</dbReference>
<evidence type="ECO:0000256" key="2">
    <source>
        <dbReference type="SAM" id="MobiDB-lite"/>
    </source>
</evidence>
<dbReference type="CDD" id="cd08022">
    <property type="entry name" value="M28_PSMA_like"/>
    <property type="match status" value="1"/>
</dbReference>
<feature type="transmembrane region" description="Helical" evidence="3">
    <location>
        <begin position="178"/>
        <end position="197"/>
    </location>
</feature>
<dbReference type="SUPFAM" id="SSF52025">
    <property type="entry name" value="PA domain"/>
    <property type="match status" value="1"/>
</dbReference>
<organism evidence="7 8">
    <name type="scientific">Oleoguttula mirabilis</name>
    <dbReference type="NCBI Taxonomy" id="1507867"/>
    <lineage>
        <taxon>Eukaryota</taxon>
        <taxon>Fungi</taxon>
        <taxon>Dikarya</taxon>
        <taxon>Ascomycota</taxon>
        <taxon>Pezizomycotina</taxon>
        <taxon>Dothideomycetes</taxon>
        <taxon>Dothideomycetidae</taxon>
        <taxon>Mycosphaerellales</taxon>
        <taxon>Teratosphaeriaceae</taxon>
        <taxon>Oleoguttula</taxon>
    </lineage>
</organism>
<dbReference type="AlphaFoldDB" id="A0AAV9JBE6"/>
<comment type="caution">
    <text evidence="7">The sequence shown here is derived from an EMBL/GenBank/DDBJ whole genome shotgun (WGS) entry which is preliminary data.</text>
</comment>
<dbReference type="InterPro" id="IPR003137">
    <property type="entry name" value="PA_domain"/>
</dbReference>
<evidence type="ECO:0000259" key="5">
    <source>
        <dbReference type="Pfam" id="PF04253"/>
    </source>
</evidence>
<dbReference type="PANTHER" id="PTHR10404">
    <property type="entry name" value="N-ACETYLATED-ALPHA-LINKED ACIDIC DIPEPTIDASE"/>
    <property type="match status" value="1"/>
</dbReference>
<protein>
    <recommendedName>
        <fullName evidence="9">Glutamate carboxypeptidase</fullName>
    </recommendedName>
</protein>
<keyword evidence="3" id="KW-1133">Transmembrane helix</keyword>
<dbReference type="Gene3D" id="3.40.630.10">
    <property type="entry name" value="Zn peptidases"/>
    <property type="match status" value="1"/>
</dbReference>
<dbReference type="Pfam" id="PF04253">
    <property type="entry name" value="TFR_dimer"/>
    <property type="match status" value="1"/>
</dbReference>
<dbReference type="FunFam" id="3.40.630.10:FF:000101">
    <property type="entry name" value="N-acetylated alpha-linked acidic dipeptidase like 1"/>
    <property type="match status" value="1"/>
</dbReference>
<dbReference type="Gene3D" id="1.20.930.40">
    <property type="entry name" value="Transferrin receptor-like, dimerisation domain"/>
    <property type="match status" value="1"/>
</dbReference>
<accession>A0AAV9JBE6</accession>
<evidence type="ECO:0000259" key="4">
    <source>
        <dbReference type="Pfam" id="PF02225"/>
    </source>
</evidence>
<reference evidence="7 8" key="1">
    <citation type="submission" date="2021-11" db="EMBL/GenBank/DDBJ databases">
        <title>Black yeast isolated from Biological Soil Crust.</title>
        <authorList>
            <person name="Kurbessoian T."/>
        </authorList>
    </citation>
    <scope>NUCLEOTIDE SEQUENCE [LARGE SCALE GENOMIC DNA]</scope>
    <source>
        <strain evidence="7 8">CCFEE 5522</strain>
    </source>
</reference>
<dbReference type="GO" id="GO:0004180">
    <property type="term" value="F:carboxypeptidase activity"/>
    <property type="evidence" value="ECO:0007669"/>
    <property type="project" value="TreeGrafter"/>
</dbReference>
<dbReference type="SUPFAM" id="SSF47672">
    <property type="entry name" value="Transferrin receptor-like dimerisation domain"/>
    <property type="match status" value="1"/>
</dbReference>
<gene>
    <name evidence="7" type="ORF">LTR36_006983</name>
</gene>
<sequence length="909" mass="101009">MDDDDKYKRYANIPIPSYDEATSSRPGSSQDLRGAGEISDDAERQGLLGQGHDRYRPPTAQSARPSEDTLDGLRLPEGNAEDEERRQVEELDYLDPSAPDTSRRSPRLYHRARLRGKWSQHLSNFSATLSSIRIPSFRSLYTPLSSDSTATPTTTTWLTRMSERVHIPDQYRMSAPTAARLCGLFTLVAFVYILFALDIFPGSRRMSGGVHFDPESVRAFVQENVGAENIESFLAHITSFDHVAGTEGDLYLAKWMQEMWSEGENLDQVALLPYYVYLNYPGDRGVSIVSPEDKRWTAKLDEDKVYPDREQTLAWHGHSRSGEAEGHLVYANGGSREDFIHLHEQGIVTEGAIALVKYGGTQGDRALKIKAAEEAGCVGVLIYSDPSDVSPDSVWQPPEDALQRGGVSMMSYVVGDPLTPGFASTLDANRVSRDGNPGLPNIPSLPLSWRDAKVLLSSLQGHGAKVPRAWIHGPKDFSKDWYTGNATSPGDNNVPVVHLKNNNEENALQQIWNLHGMIEGMEEPEKKIIVGNHRDAWCFGSVDPGSGSAVLMEVVRIFGELRRLGWRPLRTIEFVSWDAEEYNLVGSTEYVEEHVDYLRNHGVAYLNVDVAVFGSTFKAAGSPVWQRALLHVLNRVSDPSGNVTLKQLWEQHGSQLEGLGAGSDYVAFQDIAGTSSIDFGFAAAVGATDGADQDFYPYHSCYETLEWMTTYGDPGLQYHRTLAQVWALLILEIADRPLLPYDLKVYAEKVHEYITSLERDAVGMYAKFAGLPRAGANEMYAATNLTLQPLKDAADDLASNVERFQRFEDLWTTQVLASGGLETTQFALKRLQYNDRLAHFETDLLDPEGVPGREQFKHVIFGPQVWSGYDVGYFPAVRDAVGVGDWEAAQKMVERAAEIVTEAGRRLNA</sequence>
<comment type="similarity">
    <text evidence="1">Belongs to the peptidase M28 family. M28B subfamily.</text>
</comment>
<dbReference type="Pfam" id="PF04389">
    <property type="entry name" value="Peptidase_M28"/>
    <property type="match status" value="1"/>
</dbReference>
<keyword evidence="3" id="KW-0812">Transmembrane</keyword>
<feature type="domain" description="Peptidase M28" evidence="6">
    <location>
        <begin position="513"/>
        <end position="702"/>
    </location>
</feature>
<keyword evidence="8" id="KW-1185">Reference proteome</keyword>
<dbReference type="InterPro" id="IPR046450">
    <property type="entry name" value="PA_dom_sf"/>
</dbReference>
<name>A0AAV9JBE6_9PEZI</name>
<dbReference type="InterPro" id="IPR007365">
    <property type="entry name" value="TFR-like_dimer_dom"/>
</dbReference>
<evidence type="ECO:0000256" key="3">
    <source>
        <dbReference type="SAM" id="Phobius"/>
    </source>
</evidence>
<dbReference type="InterPro" id="IPR036757">
    <property type="entry name" value="TFR-like_dimer_dom_sf"/>
</dbReference>
<evidence type="ECO:0000313" key="8">
    <source>
        <dbReference type="Proteomes" id="UP001324427"/>
    </source>
</evidence>
<evidence type="ECO:0008006" key="9">
    <source>
        <dbReference type="Google" id="ProtNLM"/>
    </source>
</evidence>
<feature type="region of interest" description="Disordered" evidence="2">
    <location>
        <begin position="1"/>
        <end position="105"/>
    </location>
</feature>
<dbReference type="Pfam" id="PF02225">
    <property type="entry name" value="PA"/>
    <property type="match status" value="1"/>
</dbReference>
<dbReference type="Proteomes" id="UP001324427">
    <property type="component" value="Unassembled WGS sequence"/>
</dbReference>
<feature type="domain" description="Transferrin receptor-like dimerisation" evidence="5">
    <location>
        <begin position="785"/>
        <end position="907"/>
    </location>
</feature>
<dbReference type="InterPro" id="IPR039373">
    <property type="entry name" value="Peptidase_M28B"/>
</dbReference>
<evidence type="ECO:0000313" key="7">
    <source>
        <dbReference type="EMBL" id="KAK4542136.1"/>
    </source>
</evidence>
<proteinExistence type="inferred from homology"/>
<feature type="compositionally biased region" description="Polar residues" evidence="2">
    <location>
        <begin position="20"/>
        <end position="31"/>
    </location>
</feature>
<dbReference type="Gene3D" id="3.50.30.30">
    <property type="match status" value="1"/>
</dbReference>
<dbReference type="InterPro" id="IPR007484">
    <property type="entry name" value="Peptidase_M28"/>
</dbReference>
<dbReference type="SUPFAM" id="SSF53187">
    <property type="entry name" value="Zn-dependent exopeptidases"/>
    <property type="match status" value="1"/>
</dbReference>
<keyword evidence="3" id="KW-0472">Membrane</keyword>
<dbReference type="CDD" id="cd02121">
    <property type="entry name" value="PA_GCPII_like"/>
    <property type="match status" value="1"/>
</dbReference>